<dbReference type="InterPro" id="IPR052640">
    <property type="entry name" value="Gemin-5"/>
</dbReference>
<protein>
    <submittedName>
        <fullName evidence="6">Gem-associated protein 5 isoform X2</fullName>
    </submittedName>
</protein>
<dbReference type="InterPro" id="IPR019775">
    <property type="entry name" value="WD40_repeat_CS"/>
</dbReference>
<dbReference type="Proteomes" id="UP000478052">
    <property type="component" value="Unassembled WGS sequence"/>
</dbReference>
<dbReference type="Gene3D" id="2.130.10.10">
    <property type="entry name" value="YVTN repeat-like/Quinoprotein amine dehydrogenase"/>
    <property type="match status" value="2"/>
</dbReference>
<dbReference type="PANTHER" id="PTHR46362">
    <property type="entry name" value="GEM-ASSOCIATED PROTEIN 5"/>
    <property type="match status" value="1"/>
</dbReference>
<dbReference type="OrthoDB" id="7326421at2759"/>
<dbReference type="PROSITE" id="PS00678">
    <property type="entry name" value="WD_REPEATS_1"/>
    <property type="match status" value="1"/>
</dbReference>
<feature type="repeat" description="WD" evidence="3">
    <location>
        <begin position="611"/>
        <end position="646"/>
    </location>
</feature>
<dbReference type="PROSITE" id="PS50294">
    <property type="entry name" value="WD_REPEATS_REGION"/>
    <property type="match status" value="1"/>
</dbReference>
<dbReference type="Pfam" id="PF23775">
    <property type="entry name" value="Beta-prop_RIG_2nd"/>
    <property type="match status" value="1"/>
</dbReference>
<dbReference type="SMART" id="SM00320">
    <property type="entry name" value="WD40"/>
    <property type="match status" value="8"/>
</dbReference>
<organism evidence="6 7">
    <name type="scientific">Aphis craccivora</name>
    <name type="common">Cowpea aphid</name>
    <dbReference type="NCBI Taxonomy" id="307492"/>
    <lineage>
        <taxon>Eukaryota</taxon>
        <taxon>Metazoa</taxon>
        <taxon>Ecdysozoa</taxon>
        <taxon>Arthropoda</taxon>
        <taxon>Hexapoda</taxon>
        <taxon>Insecta</taxon>
        <taxon>Pterygota</taxon>
        <taxon>Neoptera</taxon>
        <taxon>Paraneoptera</taxon>
        <taxon>Hemiptera</taxon>
        <taxon>Sternorrhyncha</taxon>
        <taxon>Aphidomorpha</taxon>
        <taxon>Aphidoidea</taxon>
        <taxon>Aphididae</taxon>
        <taxon>Aphidini</taxon>
        <taxon>Aphis</taxon>
        <taxon>Aphis</taxon>
    </lineage>
</organism>
<keyword evidence="2" id="KW-0677">Repeat</keyword>
<name>A0A6G0ZRZ6_APHCR</name>
<dbReference type="InterPro" id="IPR036322">
    <property type="entry name" value="WD40_repeat_dom_sf"/>
</dbReference>
<sequence>MNTFEITQSMNWYKSNIMTMDDSGNLIAYGSRSIVVLVNGLEGNSVYDLQYNRLKLNTKMACGRIGAVAFSPKTDYFENAHYLASIDEVNIYIWKVKSMVCDLIHSFGNKKNKNITLLDVTWLYGCLTVVALSDAGTLHKWDIQALTMRNYTLDVKATPLTLAACPHKKNLIAIGCKNGHLFVYDLTGDGKLLHKLHYHERNINSVAWCPVPYSPFSSDQSTEPLLLASIACDRTGLCISRAGLDMFNETTVAIPMRPLRKTAFKNKNNLIWSCVKWIKPTILIVTTGFGEILKVEIKPDMISEPIVTLISDTHKDIIFSIACSRELVKPYLWSSCMGRKLIRTRLLSTREETLELPLEVPTLGGFVYCFSLSPVNSADFAFGLGDGRIYYWNVSNKRQLELITLSQSMDSKVLSLAFHPQDEGLLAYGTGDGRVGVFNLTKKRNNVNLLKTVLANPIYRLCWAPFPNTKTVDDAKLALYAVGSGQIIIYNDMNLWKDPFNIKEFTQFNEIEDKLSTPVKRIEMAWKPNYDVVAIGNSNGSIYLLDGNTLKLKYVVSGHDQSVECIVWHPTHVTSDYSEESKYKNYFASSSHCIRVHQFNEDCEPSLVVEFKGHKEKINELAWSPHHNLTLLSCSNDFTAKVWNVEKCTLIGVYSKHLCTVLCGIFSPCDADIVFTGSADHSIHSWRLSKDLHNYTTEFKKNQDTPNIVKEKIVTKVTDNSTTGSTESSKEHSTKIQQFPLSSYELFIGKHLEKAVDKFIDSKYNNNVSVEEEINYLAFFGTTTEIKKFLANEYCALQKKSSNQMIPCMNNINIWSQNLESYFKDAIATKTINDWMIAVAPSVSYELWTKMCDVYAGQLEDVGEVTKASTYLVAIKKINEAAMLLLKNNLFREALAVVKSQSEQNDELILEITKKWAEYNVLHGHPKEATHCYLSIGDVRNAISCLIKVKQTKELSLAAKLARYIDEDMEESLVVNLLKTEYFRHHKWNEAKELLKNHPKLNYLNMWTSVHEAMFELDPKVTHKIFRNWICAISDEGNSSILNYILENVEYKPDYYDKLLKIVGSEFISDASLLMPMITVFLAGQLCLIALQYQTTGLFTIDSQKRLIKCLALAYNYETLYTDSNSKFNKILSRLVLWIFPKGPLTLDSYTNFEFNDNLIRSIRAYLCYTCFSWLKPLYTSVKKKLNLPVEEDFTDKEKYFSEVIILTQQFQQLFNKYIHDVMDKETLNYFKAKKEIERINQLLTTSSFKNNTDVLINDESIGCVKSIKSDEENESTEIIDNNVIRTLKANDIKSLTENMEECNINNSTNINELCTGKDKEKSNDSCMSLQINNNKIKFEKEINQFYQNIKSEIEKFNDFNDQSSIKHIAHLEIEASKKKELEQIVAEFESKRINSPDPFSFIAELKTFIHDFVDFDTLNVTTK</sequence>
<dbReference type="InterPro" id="IPR056424">
    <property type="entry name" value="Beta-prop_GEMI5_2nd"/>
</dbReference>
<evidence type="ECO:0000256" key="2">
    <source>
        <dbReference type="ARBA" id="ARBA00022737"/>
    </source>
</evidence>
<dbReference type="GO" id="GO:0005634">
    <property type="term" value="C:nucleus"/>
    <property type="evidence" value="ECO:0007669"/>
    <property type="project" value="TreeGrafter"/>
</dbReference>
<evidence type="ECO:0000259" key="4">
    <source>
        <dbReference type="Pfam" id="PF23774"/>
    </source>
</evidence>
<keyword evidence="7" id="KW-1185">Reference proteome</keyword>
<dbReference type="SUPFAM" id="SSF50978">
    <property type="entry name" value="WD40 repeat-like"/>
    <property type="match status" value="2"/>
</dbReference>
<reference evidence="6 7" key="1">
    <citation type="submission" date="2019-08" db="EMBL/GenBank/DDBJ databases">
        <title>Whole genome of Aphis craccivora.</title>
        <authorList>
            <person name="Voronova N.V."/>
            <person name="Shulinski R.S."/>
            <person name="Bandarenka Y.V."/>
            <person name="Zhorov D.G."/>
            <person name="Warner D."/>
        </authorList>
    </citation>
    <scope>NUCLEOTIDE SEQUENCE [LARGE SCALE GENOMIC DNA]</scope>
    <source>
        <strain evidence="6">180601</strain>
        <tissue evidence="6">Whole Body</tissue>
    </source>
</reference>
<dbReference type="InterPro" id="IPR015943">
    <property type="entry name" value="WD40/YVTN_repeat-like_dom_sf"/>
</dbReference>
<proteinExistence type="predicted"/>
<dbReference type="InterPro" id="IPR001680">
    <property type="entry name" value="WD40_rpt"/>
</dbReference>
<dbReference type="PROSITE" id="PS50082">
    <property type="entry name" value="WD_REPEATS_2"/>
    <property type="match status" value="1"/>
</dbReference>
<feature type="domain" description="Gem-associated protein 5 TPR" evidence="4">
    <location>
        <begin position="777"/>
        <end position="988"/>
    </location>
</feature>
<feature type="domain" description="Gem-associated protein 5 second beta-propeller" evidence="5">
    <location>
        <begin position="376"/>
        <end position="678"/>
    </location>
</feature>
<keyword evidence="1 3" id="KW-0853">WD repeat</keyword>
<accession>A0A6G0ZRZ6</accession>
<gene>
    <name evidence="6" type="ORF">FWK35_00001382</name>
</gene>
<evidence type="ECO:0000256" key="1">
    <source>
        <dbReference type="ARBA" id="ARBA00022574"/>
    </source>
</evidence>
<dbReference type="EMBL" id="VUJU01000004">
    <property type="protein sequence ID" value="KAF0774174.1"/>
    <property type="molecule type" value="Genomic_DNA"/>
</dbReference>
<evidence type="ECO:0000313" key="6">
    <source>
        <dbReference type="EMBL" id="KAF0774174.1"/>
    </source>
</evidence>
<evidence type="ECO:0000259" key="5">
    <source>
        <dbReference type="Pfam" id="PF23775"/>
    </source>
</evidence>
<comment type="caution">
    <text evidence="6">The sequence shown here is derived from an EMBL/GenBank/DDBJ whole genome shotgun (WGS) entry which is preliminary data.</text>
</comment>
<evidence type="ECO:0000313" key="7">
    <source>
        <dbReference type="Proteomes" id="UP000478052"/>
    </source>
</evidence>
<dbReference type="GO" id="GO:0000387">
    <property type="term" value="P:spliceosomal snRNP assembly"/>
    <property type="evidence" value="ECO:0007669"/>
    <property type="project" value="TreeGrafter"/>
</dbReference>
<dbReference type="GO" id="GO:0003730">
    <property type="term" value="F:mRNA 3'-UTR binding"/>
    <property type="evidence" value="ECO:0007669"/>
    <property type="project" value="TreeGrafter"/>
</dbReference>
<dbReference type="PANTHER" id="PTHR46362:SF1">
    <property type="entry name" value="GEM-ASSOCIATED PROTEIN 5"/>
    <property type="match status" value="1"/>
</dbReference>
<evidence type="ECO:0000256" key="3">
    <source>
        <dbReference type="PROSITE-ProRule" id="PRU00221"/>
    </source>
</evidence>
<dbReference type="Pfam" id="PF23774">
    <property type="entry name" value="TPR_GEMI5"/>
    <property type="match status" value="1"/>
</dbReference>
<dbReference type="InterPro" id="IPR056421">
    <property type="entry name" value="TPR_GEMI5"/>
</dbReference>
<dbReference type="GO" id="GO:0032797">
    <property type="term" value="C:SMN complex"/>
    <property type="evidence" value="ECO:0007669"/>
    <property type="project" value="TreeGrafter"/>
</dbReference>